<dbReference type="Proteomes" id="UP000309174">
    <property type="component" value="Unassembled WGS sequence"/>
</dbReference>
<name>A0A5C4IYI0_9ACTN</name>
<organism evidence="1 2">
    <name type="scientific">Actinomadura soli</name>
    <dbReference type="NCBI Taxonomy" id="2508997"/>
    <lineage>
        <taxon>Bacteria</taxon>
        <taxon>Bacillati</taxon>
        <taxon>Actinomycetota</taxon>
        <taxon>Actinomycetes</taxon>
        <taxon>Streptosporangiales</taxon>
        <taxon>Thermomonosporaceae</taxon>
        <taxon>Actinomadura</taxon>
    </lineage>
</organism>
<dbReference type="EMBL" id="VCKW01000477">
    <property type="protein sequence ID" value="TMQ84425.1"/>
    <property type="molecule type" value="Genomic_DNA"/>
</dbReference>
<dbReference type="AlphaFoldDB" id="A0A5C4IYI0"/>
<proteinExistence type="predicted"/>
<keyword evidence="2" id="KW-1185">Reference proteome</keyword>
<protein>
    <recommendedName>
        <fullName evidence="3">Scramblase</fullName>
    </recommendedName>
</protein>
<gene>
    <name evidence="1" type="ORF">ETD83_40840</name>
</gene>
<dbReference type="OrthoDB" id="3464499at2"/>
<evidence type="ECO:0008006" key="3">
    <source>
        <dbReference type="Google" id="ProtNLM"/>
    </source>
</evidence>
<reference evidence="1 2" key="1">
    <citation type="submission" date="2019-05" db="EMBL/GenBank/DDBJ databases">
        <title>Draft genome sequence of Actinomadura sp. 14C53.</title>
        <authorList>
            <person name="Saricaoglu S."/>
            <person name="Isik K."/>
        </authorList>
    </citation>
    <scope>NUCLEOTIDE SEQUENCE [LARGE SCALE GENOMIC DNA]</scope>
    <source>
        <strain evidence="1 2">14C53</strain>
    </source>
</reference>
<comment type="caution">
    <text evidence="1">The sequence shown here is derived from an EMBL/GenBank/DDBJ whole genome shotgun (WGS) entry which is preliminary data.</text>
</comment>
<accession>A0A5C4IYI0</accession>
<evidence type="ECO:0000313" key="1">
    <source>
        <dbReference type="EMBL" id="TMQ84425.1"/>
    </source>
</evidence>
<evidence type="ECO:0000313" key="2">
    <source>
        <dbReference type="Proteomes" id="UP000309174"/>
    </source>
</evidence>
<dbReference type="RefSeq" id="WP_138650607.1">
    <property type="nucleotide sequence ID" value="NZ_VCKW01000477.1"/>
</dbReference>
<sequence>MPHLYEALTWTIDEPRRPREYVFHDGGELLANATRVQVRRPDEAAVPYANPHAQHDESHIVLCVAGPDQTPYFYIDRTNDPMRPQPAHVVAPNGGRIGAIAVSTGGVKGVFKLMSGQQGGRFALLDGYGNQTALLTGPGLRNPHEEGTITDPGGTQIAAFQTAHSSYGERRRSYTVRLFHPLPEPQRTLVLAALIGVELMTPAG</sequence>